<keyword evidence="12" id="KW-0788">Thiol protease</keyword>
<dbReference type="Proteomes" id="UP000225706">
    <property type="component" value="Unassembled WGS sequence"/>
</dbReference>
<gene>
    <name evidence="17" type="primary">CYLD</name>
    <name evidence="17" type="ORF">AWC38_SpisGene24377</name>
</gene>
<dbReference type="InterPro" id="IPR000938">
    <property type="entry name" value="CAP-Gly_domain"/>
</dbReference>
<dbReference type="Pfam" id="PF00443">
    <property type="entry name" value="UCH"/>
    <property type="match status" value="1"/>
</dbReference>
<dbReference type="FunFam" id="2.30.30.190:FF:000007">
    <property type="entry name" value="Putative ubiquitin carboxyl-terminal hydrolase CYLD"/>
    <property type="match status" value="1"/>
</dbReference>
<dbReference type="GO" id="GO:0048471">
    <property type="term" value="C:perinuclear region of cytoplasm"/>
    <property type="evidence" value="ECO:0007669"/>
    <property type="project" value="UniProtKB-SubCell"/>
</dbReference>
<dbReference type="SUPFAM" id="SSF54001">
    <property type="entry name" value="Cysteine proteinases"/>
    <property type="match status" value="1"/>
</dbReference>
<evidence type="ECO:0000256" key="14">
    <source>
        <dbReference type="SAM" id="MobiDB-lite"/>
    </source>
</evidence>
<dbReference type="Pfam" id="PF01302">
    <property type="entry name" value="CAP_GLY"/>
    <property type="match status" value="3"/>
</dbReference>
<name>A0A2B4R5K5_STYPI</name>
<dbReference type="SMART" id="SM01052">
    <property type="entry name" value="CAP_GLY"/>
    <property type="match status" value="3"/>
</dbReference>
<feature type="domain" description="CAP-Gly" evidence="16">
    <location>
        <begin position="162"/>
        <end position="206"/>
    </location>
</feature>
<comment type="caution">
    <text evidence="17">The sequence shown here is derived from an EMBL/GenBank/DDBJ whole genome shotgun (WGS) entry which is preliminary data.</text>
</comment>
<evidence type="ECO:0000313" key="17">
    <source>
        <dbReference type="EMBL" id="PFX11780.1"/>
    </source>
</evidence>
<dbReference type="InterPro" id="IPR001394">
    <property type="entry name" value="Peptidase_C19_UCH"/>
</dbReference>
<feature type="region of interest" description="Disordered" evidence="14">
    <location>
        <begin position="437"/>
        <end position="466"/>
    </location>
</feature>
<dbReference type="FunFam" id="3.90.70.10:FF:000009">
    <property type="entry name" value="Putative ubiquitin carboxyl-terminal hydrolase CYLD"/>
    <property type="match status" value="1"/>
</dbReference>
<dbReference type="Gene3D" id="2.30.30.190">
    <property type="entry name" value="CAP Gly-rich-like domain"/>
    <property type="match status" value="3"/>
</dbReference>
<dbReference type="InterPro" id="IPR038765">
    <property type="entry name" value="Papain-like_cys_pep_sf"/>
</dbReference>
<dbReference type="GO" id="GO:0004843">
    <property type="term" value="F:cysteine-type deubiquitinase activity"/>
    <property type="evidence" value="ECO:0007669"/>
    <property type="project" value="UniProtKB-EC"/>
</dbReference>
<comment type="subcellular location">
    <subcellularLocation>
        <location evidence="2">Cytoplasm</location>
        <location evidence="2">Cytoskeleton</location>
        <location evidence="2">Microtubule organizing center</location>
        <location evidence="2">Centrosome</location>
    </subcellularLocation>
    <subcellularLocation>
        <location evidence="3">Cytoplasm</location>
        <location evidence="3">Perinuclear region</location>
    </subcellularLocation>
</comment>
<dbReference type="Gene3D" id="3.90.70.10">
    <property type="entry name" value="Cysteine proteinases"/>
    <property type="match status" value="1"/>
</dbReference>
<feature type="compositionally biased region" description="Basic and acidic residues" evidence="14">
    <location>
        <begin position="346"/>
        <end position="358"/>
    </location>
</feature>
<dbReference type="SUPFAM" id="SSF74924">
    <property type="entry name" value="Cap-Gly domain"/>
    <property type="match status" value="3"/>
</dbReference>
<dbReference type="GO" id="GO:0046872">
    <property type="term" value="F:metal ion binding"/>
    <property type="evidence" value="ECO:0007669"/>
    <property type="project" value="UniProtKB-KW"/>
</dbReference>
<dbReference type="EC" id="3.4.19.12" evidence="5"/>
<protein>
    <recommendedName>
        <fullName evidence="5">ubiquitinyl hydrolase 1</fullName>
        <ecNumber evidence="5">3.4.19.12</ecNumber>
    </recommendedName>
</protein>
<feature type="compositionally biased region" description="Basic and acidic residues" evidence="14">
    <location>
        <begin position="536"/>
        <end position="546"/>
    </location>
</feature>
<evidence type="ECO:0000313" key="18">
    <source>
        <dbReference type="Proteomes" id="UP000225706"/>
    </source>
</evidence>
<evidence type="ECO:0000259" key="15">
    <source>
        <dbReference type="PROSITE" id="PS50235"/>
    </source>
</evidence>
<dbReference type="STRING" id="50429.A0A2B4R5K5"/>
<evidence type="ECO:0000256" key="5">
    <source>
        <dbReference type="ARBA" id="ARBA00012759"/>
    </source>
</evidence>
<dbReference type="EMBL" id="LSMT01001898">
    <property type="protein sequence ID" value="PFX11780.1"/>
    <property type="molecule type" value="Genomic_DNA"/>
</dbReference>
<evidence type="ECO:0000259" key="16">
    <source>
        <dbReference type="PROSITE" id="PS50245"/>
    </source>
</evidence>
<evidence type="ECO:0000256" key="11">
    <source>
        <dbReference type="ARBA" id="ARBA00022801"/>
    </source>
</evidence>
<keyword evidence="8" id="KW-0645">Protease</keyword>
<feature type="domain" description="USP" evidence="15">
    <location>
        <begin position="755"/>
        <end position="1094"/>
    </location>
</feature>
<dbReference type="PROSITE" id="PS50245">
    <property type="entry name" value="CAP_GLY_2"/>
    <property type="match status" value="1"/>
</dbReference>
<evidence type="ECO:0000256" key="2">
    <source>
        <dbReference type="ARBA" id="ARBA00004300"/>
    </source>
</evidence>
<dbReference type="InterPro" id="IPR028889">
    <property type="entry name" value="USP"/>
</dbReference>
<keyword evidence="6" id="KW-0963">Cytoplasm</keyword>
<dbReference type="GO" id="GO:0006508">
    <property type="term" value="P:proteolysis"/>
    <property type="evidence" value="ECO:0007669"/>
    <property type="project" value="UniProtKB-KW"/>
</dbReference>
<evidence type="ECO:0000256" key="4">
    <source>
        <dbReference type="ARBA" id="ARBA00009085"/>
    </source>
</evidence>
<evidence type="ECO:0000256" key="10">
    <source>
        <dbReference type="ARBA" id="ARBA00022786"/>
    </source>
</evidence>
<keyword evidence="10" id="KW-0833">Ubl conjugation pathway</keyword>
<sequence length="1133" mass="127836">MHGLFTGNCPTQKVKLLFLCSRCEMAQPGVKYILLQDRVGHTVERSVLSLGLTTKSSPMQVLRGELFEGVPEAEQPEESTKVAAVGIERKSLRLECRTEDLARLYGEDANLLLPISSAQKRYDTFMDRNRLPFGRKLFPGSTVFVEVKGVSKDLPGVVWYIGELPPGTGTWFGVELVKNPGSGTCDGTFRNKRYFKCAPDSGVFVALDKLKPRDNTDDLKSQKNRKKDENIQANITSRLKDSIRSFWKGKLEHKSSRGSNGVLKIDDRVVTFIGNIPARGTVRYLGQEKDSSGNDYIDVGLEMDERVGAGTGKKHGFQVFVCETDFAAFVPLETVMPEKDFDENPEQSKRHTPEDESYTRSMSCVNISSDRGASKESLRKLRRTNSLTTAETQLIMAAGESSKTDTLEFIEKQREMLKEFEGKNLPDNQDNDVVMQDEERTDSAGNFDFKDDHFESSPPDKSVHHGKQIITKQPGLSNGDPKIKHYSQAATLEYPDFVHIEKKDYDNLSRKHERDWDSRLPAKHPLQSISHGSPQQKEEARLREQGENGNDPIVSTAEVELEKSSGASAEKMDVEMLPNDPSEQLHTQSQTILPNSEMEANTRNGLFIIYLSMSQMSVLGESGSLAVDNHHGLEVGSMIEVPMANGYPRYGVIRWIGFLPNVKDKLVAGLELEEEQSACSDGTFNKERYFTCQAGRGFFVLLEHCRPDSRFETNTPTSDMSLGDKKDFGTMLTPEVPGVTMPPETLQDKHCGQMRGLQGHHNSCYLDATLYSMFAFTYVFDTLLHRKKRDNDLLEYEKVQTVLRDFIVNPLRTYGFVRADRLLMLRRLLDQLSSTAGLVNEEKDPEEFLNSLLQQVLKADPFLHLKPRDVQEKDSEGAFLYQIITDKDDTVKIAQVQKLLEQSFISADLILSEVPSCLVLQMPRFGKRYKMYDMILPNLELDVTHIVENVPRECSLCGVEVAQYECKKCYQTGLLGAGSSGIASYCKKCNDAVHSHPLRQNHKPWPILLPRVYSQYSDGRKTGERQRTLDKQKMELFAVVCIETSHYVAFVKCGPGAEAPWCFFDSMADRKGERNGYNIPAVTPCPEALEWLSKTPDEISAAKERGEMPEKVRRLLGDGYLCMYQNLEMVMYK</sequence>
<keyword evidence="18" id="KW-1185">Reference proteome</keyword>
<reference evidence="18" key="1">
    <citation type="journal article" date="2017" name="bioRxiv">
        <title>Comparative analysis of the genomes of Stylophora pistillata and Acropora digitifera provides evidence for extensive differences between species of corals.</title>
        <authorList>
            <person name="Voolstra C.R."/>
            <person name="Li Y."/>
            <person name="Liew Y.J."/>
            <person name="Baumgarten S."/>
            <person name="Zoccola D."/>
            <person name="Flot J.-F."/>
            <person name="Tambutte S."/>
            <person name="Allemand D."/>
            <person name="Aranda M."/>
        </authorList>
    </citation>
    <scope>NUCLEOTIDE SEQUENCE [LARGE SCALE GENOMIC DNA]</scope>
</reference>
<feature type="region of interest" description="Disordered" evidence="14">
    <location>
        <begin position="337"/>
        <end position="385"/>
    </location>
</feature>
<evidence type="ECO:0000256" key="1">
    <source>
        <dbReference type="ARBA" id="ARBA00000707"/>
    </source>
</evidence>
<keyword evidence="7" id="KW-0597">Phosphoprotein</keyword>
<proteinExistence type="inferred from homology"/>
<keyword evidence="13" id="KW-0862">Zinc</keyword>
<feature type="region of interest" description="Disordered" evidence="14">
    <location>
        <begin position="516"/>
        <end position="568"/>
    </location>
</feature>
<evidence type="ECO:0000256" key="13">
    <source>
        <dbReference type="ARBA" id="ARBA00022833"/>
    </source>
</evidence>
<comment type="catalytic activity">
    <reaction evidence="1">
        <text>Thiol-dependent hydrolysis of ester, thioester, amide, peptide and isopeptide bonds formed by the C-terminal Gly of ubiquitin (a 76-residue protein attached to proteins as an intracellular targeting signal).</text>
        <dbReference type="EC" id="3.4.19.12"/>
    </reaction>
</comment>
<evidence type="ECO:0000256" key="7">
    <source>
        <dbReference type="ARBA" id="ARBA00022553"/>
    </source>
</evidence>
<comment type="similarity">
    <text evidence="4">Belongs to the peptidase C19 family.</text>
</comment>
<dbReference type="OrthoDB" id="6287070at2759"/>
<evidence type="ECO:0000256" key="6">
    <source>
        <dbReference type="ARBA" id="ARBA00022490"/>
    </source>
</evidence>
<feature type="compositionally biased region" description="Polar residues" evidence="14">
    <location>
        <begin position="359"/>
        <end position="371"/>
    </location>
</feature>
<organism evidence="17 18">
    <name type="scientific">Stylophora pistillata</name>
    <name type="common">Smooth cauliflower coral</name>
    <dbReference type="NCBI Taxonomy" id="50429"/>
    <lineage>
        <taxon>Eukaryota</taxon>
        <taxon>Metazoa</taxon>
        <taxon>Cnidaria</taxon>
        <taxon>Anthozoa</taxon>
        <taxon>Hexacorallia</taxon>
        <taxon>Scleractinia</taxon>
        <taxon>Astrocoeniina</taxon>
        <taxon>Pocilloporidae</taxon>
        <taxon>Stylophora</taxon>
    </lineage>
</organism>
<keyword evidence="11 17" id="KW-0378">Hydrolase</keyword>
<dbReference type="GO" id="GO:0016579">
    <property type="term" value="P:protein deubiquitination"/>
    <property type="evidence" value="ECO:0007669"/>
    <property type="project" value="InterPro"/>
</dbReference>
<keyword evidence="9" id="KW-0479">Metal-binding</keyword>
<dbReference type="PROSITE" id="PS50235">
    <property type="entry name" value="USP_3"/>
    <property type="match status" value="1"/>
</dbReference>
<dbReference type="PANTHER" id="PTHR11830">
    <property type="entry name" value="40S RIBOSOMAL PROTEIN S3A"/>
    <property type="match status" value="1"/>
</dbReference>
<dbReference type="InterPro" id="IPR036859">
    <property type="entry name" value="CAP-Gly_dom_sf"/>
</dbReference>
<evidence type="ECO:0000256" key="8">
    <source>
        <dbReference type="ARBA" id="ARBA00022670"/>
    </source>
</evidence>
<evidence type="ECO:0000256" key="9">
    <source>
        <dbReference type="ARBA" id="ARBA00022723"/>
    </source>
</evidence>
<dbReference type="AlphaFoldDB" id="A0A2B4R5K5"/>
<evidence type="ECO:0000256" key="12">
    <source>
        <dbReference type="ARBA" id="ARBA00022807"/>
    </source>
</evidence>
<accession>A0A2B4R5K5</accession>
<feature type="compositionally biased region" description="Basic and acidic residues" evidence="14">
    <location>
        <begin position="437"/>
        <end position="455"/>
    </location>
</feature>
<evidence type="ECO:0000256" key="3">
    <source>
        <dbReference type="ARBA" id="ARBA00004556"/>
    </source>
</evidence>
<dbReference type="GO" id="GO:0005813">
    <property type="term" value="C:centrosome"/>
    <property type="evidence" value="ECO:0007669"/>
    <property type="project" value="UniProtKB-SubCell"/>
</dbReference>